<dbReference type="PANTHER" id="PTHR35525">
    <property type="entry name" value="BLL6575 PROTEIN"/>
    <property type="match status" value="1"/>
</dbReference>
<dbReference type="InterPro" id="IPR023286">
    <property type="entry name" value="ABATE_dom_sf"/>
</dbReference>
<evidence type="ECO:0000313" key="3">
    <source>
        <dbReference type="EMBL" id="SJZ87287.1"/>
    </source>
</evidence>
<sequence>MTRTMRIADLPPAPGEEAHPSLALANSGGWEMGAGAVDLLGDPRRTTDWMIARGLAAPDADVQVYCSNRLRDFRGSVREVFDAAVTRDRPPAPAVDAVNTAMKLAPAVERLVWSESEGFLSVSEHPATQAVEYAMSAVATDVLALLSSEDTAMLARCAAPSCGRFLLRTHARRHWCSTRCGDRVRAARAYARKAGRE</sequence>
<dbReference type="EMBL" id="FUWS01000004">
    <property type="protein sequence ID" value="SJZ87287.1"/>
    <property type="molecule type" value="Genomic_DNA"/>
</dbReference>
<dbReference type="Gene3D" id="1.10.3300.10">
    <property type="entry name" value="Jann2411-like domain"/>
    <property type="match status" value="1"/>
</dbReference>
<proteinExistence type="predicted"/>
<dbReference type="SUPFAM" id="SSF160904">
    <property type="entry name" value="Jann2411-like"/>
    <property type="match status" value="1"/>
</dbReference>
<name>A0A1T4P7H8_9ACTN</name>
<dbReference type="Proteomes" id="UP000190637">
    <property type="component" value="Unassembled WGS sequence"/>
</dbReference>
<evidence type="ECO:0000256" key="1">
    <source>
        <dbReference type="SAM" id="MobiDB-lite"/>
    </source>
</evidence>
<dbReference type="AlphaFoldDB" id="A0A1T4P7H8"/>
<dbReference type="InterPro" id="IPR010852">
    <property type="entry name" value="ABATE"/>
</dbReference>
<accession>A0A1T4P7H8</accession>
<reference evidence="3 4" key="1">
    <citation type="submission" date="2017-02" db="EMBL/GenBank/DDBJ databases">
        <authorList>
            <person name="Peterson S.W."/>
        </authorList>
    </citation>
    <scope>NUCLEOTIDE SEQUENCE [LARGE SCALE GENOMIC DNA]</scope>
    <source>
        <strain evidence="3 4">DSM 45154</strain>
    </source>
</reference>
<feature type="region of interest" description="Disordered" evidence="1">
    <location>
        <begin position="1"/>
        <end position="21"/>
    </location>
</feature>
<dbReference type="Pfam" id="PF07336">
    <property type="entry name" value="ABATE"/>
    <property type="match status" value="1"/>
</dbReference>
<evidence type="ECO:0000259" key="2">
    <source>
        <dbReference type="Pfam" id="PF11706"/>
    </source>
</evidence>
<organism evidence="3 4">
    <name type="scientific">Marinactinospora thermotolerans DSM 45154</name>
    <dbReference type="NCBI Taxonomy" id="1122192"/>
    <lineage>
        <taxon>Bacteria</taxon>
        <taxon>Bacillati</taxon>
        <taxon>Actinomycetota</taxon>
        <taxon>Actinomycetes</taxon>
        <taxon>Streptosporangiales</taxon>
        <taxon>Nocardiopsidaceae</taxon>
        <taxon>Marinactinospora</taxon>
    </lineage>
</organism>
<dbReference type="STRING" id="1122192.SAMN02745673_01658"/>
<feature type="domain" description="Zinc finger CGNR" evidence="2">
    <location>
        <begin position="154"/>
        <end position="193"/>
    </location>
</feature>
<protein>
    <submittedName>
        <fullName evidence="3">Conserved protein containing a Zn-ribbon-like motif, possibly RNA-binding</fullName>
    </submittedName>
</protein>
<dbReference type="PANTHER" id="PTHR35525:SF3">
    <property type="entry name" value="BLL6575 PROTEIN"/>
    <property type="match status" value="1"/>
</dbReference>
<dbReference type="Pfam" id="PF11706">
    <property type="entry name" value="zf-CGNR"/>
    <property type="match status" value="1"/>
</dbReference>
<gene>
    <name evidence="3" type="ORF">SAMN02745673_01658</name>
</gene>
<evidence type="ECO:0000313" key="4">
    <source>
        <dbReference type="Proteomes" id="UP000190637"/>
    </source>
</evidence>
<dbReference type="InterPro" id="IPR021005">
    <property type="entry name" value="Znf_CGNR"/>
</dbReference>
<keyword evidence="4" id="KW-1185">Reference proteome</keyword>